<proteinExistence type="predicted"/>
<name>A0A9D9HT79_9BACT</name>
<accession>A0A9D9HT79</accession>
<reference evidence="2" key="1">
    <citation type="submission" date="2020-10" db="EMBL/GenBank/DDBJ databases">
        <authorList>
            <person name="Gilroy R."/>
        </authorList>
    </citation>
    <scope>NUCLEOTIDE SEQUENCE</scope>
    <source>
        <strain evidence="2">G3-3990</strain>
    </source>
</reference>
<gene>
    <name evidence="2" type="ORF">IAA73_05915</name>
</gene>
<dbReference type="EMBL" id="JADIMG010000058">
    <property type="protein sequence ID" value="MBO8459854.1"/>
    <property type="molecule type" value="Genomic_DNA"/>
</dbReference>
<dbReference type="SUPFAM" id="SSF51445">
    <property type="entry name" value="(Trans)glycosidases"/>
    <property type="match status" value="1"/>
</dbReference>
<dbReference type="InterPro" id="IPR017853">
    <property type="entry name" value="GH"/>
</dbReference>
<sequence length="443" mass="50352">MKKIWFLALAALLAACGQKQESCQPKHHPCYSYDATIYELNTRQFTPEGTFKAAEAELPRLKELGVDIIWVMPIQPIGVLERKGTLGSYYAIKDYCAFNPEFGTRADFASFLNKAHELGMKVILDWVANHTAPDHPWVNNEGWHMRDSLGNLVVNYDWYDIAELNYDNNDMRAAMTDAMAWWVDSIGIDGFRCDVASEVPTDFWENAMKVMRAKRSDLFTLAEAEKAELNVEAFDMYYGWELHHIMNKVAQGEKTVEDMWSYFAKADTVFPSYAIRMNFTSNHDENSWNGTEFERMGQGAEAMAAFTYVVPGMPLIYTGQEYGMDKRLEFFEKDTMTVNPSAPQIKFYQQMNAFRKANKALRSNELGAKMVRLETAAPSVFACVREQEGNVVVGVFNFSSEPLTIDDLQLAAGTYTTYDGKQVEVGEDFTLNLAPWGYCVMAK</sequence>
<comment type="caution">
    <text evidence="2">The sequence shown here is derived from an EMBL/GenBank/DDBJ whole genome shotgun (WGS) entry which is preliminary data.</text>
</comment>
<evidence type="ECO:0000313" key="2">
    <source>
        <dbReference type="EMBL" id="MBO8459854.1"/>
    </source>
</evidence>
<dbReference type="Gene3D" id="3.20.20.80">
    <property type="entry name" value="Glycosidases"/>
    <property type="match status" value="1"/>
</dbReference>
<dbReference type="Pfam" id="PF00128">
    <property type="entry name" value="Alpha-amylase"/>
    <property type="match status" value="2"/>
</dbReference>
<evidence type="ECO:0000313" key="3">
    <source>
        <dbReference type="Proteomes" id="UP000823641"/>
    </source>
</evidence>
<feature type="domain" description="Glycosyl hydrolase family 13 catalytic" evidence="1">
    <location>
        <begin position="39"/>
        <end position="355"/>
    </location>
</feature>
<dbReference type="SUPFAM" id="SSF51011">
    <property type="entry name" value="Glycosyl hydrolase domain"/>
    <property type="match status" value="1"/>
</dbReference>
<protein>
    <submittedName>
        <fullName evidence="2">Alpha-amylase</fullName>
    </submittedName>
</protein>
<dbReference type="PANTHER" id="PTHR47786:SF2">
    <property type="entry name" value="GLYCOSYL HYDROLASE FAMILY 13 CATALYTIC DOMAIN-CONTAINING PROTEIN"/>
    <property type="match status" value="1"/>
</dbReference>
<dbReference type="PROSITE" id="PS51257">
    <property type="entry name" value="PROKAR_LIPOPROTEIN"/>
    <property type="match status" value="1"/>
</dbReference>
<dbReference type="CDD" id="cd11313">
    <property type="entry name" value="AmyAc_arch_bac_AmyA"/>
    <property type="match status" value="1"/>
</dbReference>
<dbReference type="GO" id="GO:0005975">
    <property type="term" value="P:carbohydrate metabolic process"/>
    <property type="evidence" value="ECO:0007669"/>
    <property type="project" value="InterPro"/>
</dbReference>
<dbReference type="AlphaFoldDB" id="A0A9D9HT79"/>
<dbReference type="InterPro" id="IPR006047">
    <property type="entry name" value="GH13_cat_dom"/>
</dbReference>
<organism evidence="2 3">
    <name type="scientific">Candidatus Gallipaludibacter merdavium</name>
    <dbReference type="NCBI Taxonomy" id="2840839"/>
    <lineage>
        <taxon>Bacteria</taxon>
        <taxon>Pseudomonadati</taxon>
        <taxon>Bacteroidota</taxon>
        <taxon>Bacteroidia</taxon>
        <taxon>Bacteroidales</taxon>
        <taxon>Candidatus Gallipaludibacter</taxon>
    </lineage>
</organism>
<evidence type="ECO:0000259" key="1">
    <source>
        <dbReference type="SMART" id="SM00642"/>
    </source>
</evidence>
<dbReference type="Proteomes" id="UP000823641">
    <property type="component" value="Unassembled WGS sequence"/>
</dbReference>
<dbReference type="SMART" id="SM00642">
    <property type="entry name" value="Aamy"/>
    <property type="match status" value="1"/>
</dbReference>
<reference evidence="2" key="2">
    <citation type="journal article" date="2021" name="PeerJ">
        <title>Extensive microbial diversity within the chicken gut microbiome revealed by metagenomics and culture.</title>
        <authorList>
            <person name="Gilroy R."/>
            <person name="Ravi A."/>
            <person name="Getino M."/>
            <person name="Pursley I."/>
            <person name="Horton D.L."/>
            <person name="Alikhan N.F."/>
            <person name="Baker D."/>
            <person name="Gharbi K."/>
            <person name="Hall N."/>
            <person name="Watson M."/>
            <person name="Adriaenssens E.M."/>
            <person name="Foster-Nyarko E."/>
            <person name="Jarju S."/>
            <person name="Secka A."/>
            <person name="Antonio M."/>
            <person name="Oren A."/>
            <person name="Chaudhuri R.R."/>
            <person name="La Ragione R."/>
            <person name="Hildebrand F."/>
            <person name="Pallen M.J."/>
        </authorList>
    </citation>
    <scope>NUCLEOTIDE SEQUENCE</scope>
    <source>
        <strain evidence="2">G3-3990</strain>
    </source>
</reference>
<dbReference type="PANTHER" id="PTHR47786">
    <property type="entry name" value="ALPHA-1,4-GLUCAN:MALTOSE-1-PHOSPHATE MALTOSYLTRANSFERASE"/>
    <property type="match status" value="1"/>
</dbReference>